<comment type="caution">
    <text evidence="2">The sequence shown here is derived from an EMBL/GenBank/DDBJ whole genome shotgun (WGS) entry which is preliminary data.</text>
</comment>
<keyword evidence="3" id="KW-1185">Reference proteome</keyword>
<gene>
    <name evidence="2" type="ORF">GCM10011583_59180</name>
</gene>
<evidence type="ECO:0000256" key="1">
    <source>
        <dbReference type="SAM" id="MobiDB-lite"/>
    </source>
</evidence>
<name>A0ABQ2ET50_9ACTN</name>
<accession>A0ABQ2ET50</accession>
<proteinExistence type="predicted"/>
<protein>
    <submittedName>
        <fullName evidence="2">Uncharacterized protein</fullName>
    </submittedName>
</protein>
<feature type="region of interest" description="Disordered" evidence="1">
    <location>
        <begin position="73"/>
        <end position="96"/>
    </location>
</feature>
<sequence>MIGEDEGGLSVGENGQEVEYGVFGAEYNNDVDHRIGPLYGTDVPQGAHARSRPLRGARDGLLEGCVSAFRVSGLVPTGLDTPPDGSTGAGRGRPRLTGGALVRALKGYGTTNGPRG</sequence>
<dbReference type="EMBL" id="BMMV01000024">
    <property type="protein sequence ID" value="GGK19479.1"/>
    <property type="molecule type" value="Genomic_DNA"/>
</dbReference>
<evidence type="ECO:0000313" key="3">
    <source>
        <dbReference type="Proteomes" id="UP000660265"/>
    </source>
</evidence>
<organism evidence="2 3">
    <name type="scientific">Streptomyces camponoticapitis</name>
    <dbReference type="NCBI Taxonomy" id="1616125"/>
    <lineage>
        <taxon>Bacteria</taxon>
        <taxon>Bacillati</taxon>
        <taxon>Actinomycetota</taxon>
        <taxon>Actinomycetes</taxon>
        <taxon>Kitasatosporales</taxon>
        <taxon>Streptomycetaceae</taxon>
        <taxon>Streptomyces</taxon>
    </lineage>
</organism>
<dbReference type="Proteomes" id="UP000660265">
    <property type="component" value="Unassembled WGS sequence"/>
</dbReference>
<evidence type="ECO:0000313" key="2">
    <source>
        <dbReference type="EMBL" id="GGK19479.1"/>
    </source>
</evidence>
<reference evidence="3" key="1">
    <citation type="journal article" date="2019" name="Int. J. Syst. Evol. Microbiol.">
        <title>The Global Catalogue of Microorganisms (GCM) 10K type strain sequencing project: providing services to taxonomists for standard genome sequencing and annotation.</title>
        <authorList>
            <consortium name="The Broad Institute Genomics Platform"/>
            <consortium name="The Broad Institute Genome Sequencing Center for Infectious Disease"/>
            <person name="Wu L."/>
            <person name="Ma J."/>
        </authorList>
    </citation>
    <scope>NUCLEOTIDE SEQUENCE [LARGE SCALE GENOMIC DNA]</scope>
    <source>
        <strain evidence="3">CGMCC 4.7275</strain>
    </source>
</reference>